<dbReference type="Proteomes" id="UP000012073">
    <property type="component" value="Unassembled WGS sequence"/>
</dbReference>
<accession>R7Q9M8</accession>
<organism evidence="1 2">
    <name type="scientific">Chondrus crispus</name>
    <name type="common">Carrageen Irish moss</name>
    <name type="synonym">Polymorpha crispa</name>
    <dbReference type="NCBI Taxonomy" id="2769"/>
    <lineage>
        <taxon>Eukaryota</taxon>
        <taxon>Rhodophyta</taxon>
        <taxon>Florideophyceae</taxon>
        <taxon>Rhodymeniophycidae</taxon>
        <taxon>Gigartinales</taxon>
        <taxon>Gigartinaceae</taxon>
        <taxon>Chondrus</taxon>
    </lineage>
</organism>
<evidence type="ECO:0000313" key="2">
    <source>
        <dbReference type="Proteomes" id="UP000012073"/>
    </source>
</evidence>
<keyword evidence="2" id="KW-1185">Reference proteome</keyword>
<protein>
    <submittedName>
        <fullName evidence="1">Uncharacterized protein</fullName>
    </submittedName>
</protein>
<dbReference type="EMBL" id="HG001706">
    <property type="protein sequence ID" value="CDF34769.1"/>
    <property type="molecule type" value="Genomic_DNA"/>
</dbReference>
<evidence type="ECO:0000313" key="1">
    <source>
        <dbReference type="EMBL" id="CDF34769.1"/>
    </source>
</evidence>
<sequence>MVQVRKSVLKSHLSPTTAPCKCNAITTIPF</sequence>
<name>R7Q9M8_CHOCR</name>
<reference evidence="2" key="1">
    <citation type="journal article" date="2013" name="Proc. Natl. Acad. Sci. U.S.A.">
        <title>Genome structure and metabolic features in the red seaweed Chondrus crispus shed light on evolution of the Archaeplastida.</title>
        <authorList>
            <person name="Collen J."/>
            <person name="Porcel B."/>
            <person name="Carre W."/>
            <person name="Ball S.G."/>
            <person name="Chaparro C."/>
            <person name="Tonon T."/>
            <person name="Barbeyron T."/>
            <person name="Michel G."/>
            <person name="Noel B."/>
            <person name="Valentin K."/>
            <person name="Elias M."/>
            <person name="Artiguenave F."/>
            <person name="Arun A."/>
            <person name="Aury J.M."/>
            <person name="Barbosa-Neto J.F."/>
            <person name="Bothwell J.H."/>
            <person name="Bouget F.Y."/>
            <person name="Brillet L."/>
            <person name="Cabello-Hurtado F."/>
            <person name="Capella-Gutierrez S."/>
            <person name="Charrier B."/>
            <person name="Cladiere L."/>
            <person name="Cock J.M."/>
            <person name="Coelho S.M."/>
            <person name="Colleoni C."/>
            <person name="Czjzek M."/>
            <person name="Da Silva C."/>
            <person name="Delage L."/>
            <person name="Denoeud F."/>
            <person name="Deschamps P."/>
            <person name="Dittami S.M."/>
            <person name="Gabaldon T."/>
            <person name="Gachon C.M."/>
            <person name="Groisillier A."/>
            <person name="Herve C."/>
            <person name="Jabbari K."/>
            <person name="Katinka M."/>
            <person name="Kloareg B."/>
            <person name="Kowalczyk N."/>
            <person name="Labadie K."/>
            <person name="Leblanc C."/>
            <person name="Lopez P.J."/>
            <person name="McLachlan D.H."/>
            <person name="Meslet-Cladiere L."/>
            <person name="Moustafa A."/>
            <person name="Nehr Z."/>
            <person name="Nyvall Collen P."/>
            <person name="Panaud O."/>
            <person name="Partensky F."/>
            <person name="Poulain J."/>
            <person name="Rensing S.A."/>
            <person name="Rousvoal S."/>
            <person name="Samson G."/>
            <person name="Symeonidi A."/>
            <person name="Weissenbach J."/>
            <person name="Zambounis A."/>
            <person name="Wincker P."/>
            <person name="Boyen C."/>
        </authorList>
    </citation>
    <scope>NUCLEOTIDE SEQUENCE [LARGE SCALE GENOMIC DNA]</scope>
    <source>
        <strain evidence="2">cv. Stackhouse</strain>
    </source>
</reference>
<dbReference type="AlphaFoldDB" id="R7Q9M8"/>
<gene>
    <name evidence="1" type="ORF">CHC_T00003683001</name>
</gene>
<dbReference type="Gramene" id="CDF34769">
    <property type="protein sequence ID" value="CDF34769"/>
    <property type="gene ID" value="CHC_T00003683001"/>
</dbReference>
<dbReference type="RefSeq" id="XP_005714588.1">
    <property type="nucleotide sequence ID" value="XM_005714531.1"/>
</dbReference>
<dbReference type="GeneID" id="17322297"/>
<dbReference type="KEGG" id="ccp:CHC_T00003683001"/>
<proteinExistence type="predicted"/>